<comment type="caution">
    <text evidence="1">The sequence shown here is derived from an EMBL/GenBank/DDBJ whole genome shotgun (WGS) entry which is preliminary data.</text>
</comment>
<accession>A0ABQ0Z9W3</accession>
<evidence type="ECO:0000313" key="1">
    <source>
        <dbReference type="EMBL" id="GES52101.1"/>
    </source>
</evidence>
<organism evidence="1 2">
    <name type="scientific">Rhizobium dioscoreae</name>
    <dbReference type="NCBI Taxonomy" id="2653122"/>
    <lineage>
        <taxon>Bacteria</taxon>
        <taxon>Pseudomonadati</taxon>
        <taxon>Pseudomonadota</taxon>
        <taxon>Alphaproteobacteria</taxon>
        <taxon>Hyphomicrobiales</taxon>
        <taxon>Rhizobiaceae</taxon>
        <taxon>Rhizobium/Agrobacterium group</taxon>
        <taxon>Rhizobium</taxon>
    </lineage>
</organism>
<proteinExistence type="predicted"/>
<evidence type="ECO:0000313" key="2">
    <source>
        <dbReference type="Proteomes" id="UP000390335"/>
    </source>
</evidence>
<reference evidence="1 2" key="1">
    <citation type="journal article" date="2020" name="Genome Biol. Evol.">
        <title>Rhizobium dioscoreae sp. nov., a plant growth-promoting bacterium isolated from yam (Dioscorea species).</title>
        <authorList>
            <person name="Ouyabe M."/>
            <person name="Tanaka N."/>
            <person name="Shiwa Y."/>
            <person name="Fujita N."/>
            <person name="Kikuno H."/>
            <person name="Babil P."/>
            <person name="Shiwachi H."/>
        </authorList>
    </citation>
    <scope>NUCLEOTIDE SEQUENCE [LARGE SCALE GENOMIC DNA]</scope>
    <source>
        <strain evidence="1 2">S-93</strain>
    </source>
</reference>
<gene>
    <name evidence="1" type="ORF">RsS93_47150</name>
</gene>
<dbReference type="Proteomes" id="UP000390335">
    <property type="component" value="Unassembled WGS sequence"/>
</dbReference>
<name>A0ABQ0Z9W3_9HYPH</name>
<dbReference type="EMBL" id="BLAJ01000006">
    <property type="protein sequence ID" value="GES52101.1"/>
    <property type="molecule type" value="Genomic_DNA"/>
</dbReference>
<keyword evidence="2" id="KW-1185">Reference proteome</keyword>
<protein>
    <submittedName>
        <fullName evidence="1">Uncharacterized protein</fullName>
    </submittedName>
</protein>
<sequence>MNIDKGDIDVGSHPGRILSIADRPRNVIAGRAQDIFHINGDQGFIFNHKNSHGGPEEALVHLAGHHWSGRRRRF</sequence>